<keyword evidence="3" id="KW-1185">Reference proteome</keyword>
<dbReference type="HOGENOM" id="CLU_1180007_0_0_1"/>
<feature type="compositionally biased region" description="Basic and acidic residues" evidence="1">
    <location>
        <begin position="131"/>
        <end position="154"/>
    </location>
</feature>
<dbReference type="Proteomes" id="UP000030672">
    <property type="component" value="Unassembled WGS sequence"/>
</dbReference>
<name>A0A074VRY0_AURM1</name>
<organism evidence="2 3">
    <name type="scientific">Aureobasidium melanogenum (strain CBS 110374)</name>
    <name type="common">Aureobasidium pullulans var. melanogenum</name>
    <dbReference type="NCBI Taxonomy" id="1043003"/>
    <lineage>
        <taxon>Eukaryota</taxon>
        <taxon>Fungi</taxon>
        <taxon>Dikarya</taxon>
        <taxon>Ascomycota</taxon>
        <taxon>Pezizomycotina</taxon>
        <taxon>Dothideomycetes</taxon>
        <taxon>Dothideomycetidae</taxon>
        <taxon>Dothideales</taxon>
        <taxon>Saccotheciaceae</taxon>
        <taxon>Aureobasidium</taxon>
    </lineage>
</organism>
<reference evidence="2 3" key="1">
    <citation type="journal article" date="2014" name="BMC Genomics">
        <title>Genome sequencing of four Aureobasidium pullulans varieties: biotechnological potential, stress tolerance, and description of new species.</title>
        <authorList>
            <person name="Gostin Ar C."/>
            <person name="Ohm R.A."/>
            <person name="Kogej T."/>
            <person name="Sonjak S."/>
            <person name="Turk M."/>
            <person name="Zajc J."/>
            <person name="Zalar P."/>
            <person name="Grube M."/>
            <person name="Sun H."/>
            <person name="Han J."/>
            <person name="Sharma A."/>
            <person name="Chiniquy J."/>
            <person name="Ngan C.Y."/>
            <person name="Lipzen A."/>
            <person name="Barry K."/>
            <person name="Grigoriev I.V."/>
            <person name="Gunde-Cimerman N."/>
        </authorList>
    </citation>
    <scope>NUCLEOTIDE SEQUENCE [LARGE SCALE GENOMIC DNA]</scope>
    <source>
        <strain evidence="2 3">CBS 110374</strain>
    </source>
</reference>
<protein>
    <submittedName>
        <fullName evidence="2">Uncharacterized protein</fullName>
    </submittedName>
</protein>
<dbReference type="GeneID" id="63917960"/>
<feature type="compositionally biased region" description="Polar residues" evidence="1">
    <location>
        <begin position="85"/>
        <end position="99"/>
    </location>
</feature>
<dbReference type="EMBL" id="KL584831">
    <property type="protein sequence ID" value="KEQ63505.1"/>
    <property type="molecule type" value="Genomic_DNA"/>
</dbReference>
<evidence type="ECO:0000256" key="1">
    <source>
        <dbReference type="SAM" id="MobiDB-lite"/>
    </source>
</evidence>
<dbReference type="AlphaFoldDB" id="A0A074VRY0"/>
<accession>A0A074VRY0</accession>
<proteinExistence type="predicted"/>
<evidence type="ECO:0000313" key="3">
    <source>
        <dbReference type="Proteomes" id="UP000030672"/>
    </source>
</evidence>
<evidence type="ECO:0000313" key="2">
    <source>
        <dbReference type="EMBL" id="KEQ63505.1"/>
    </source>
</evidence>
<feature type="compositionally biased region" description="Low complexity" evidence="1">
    <location>
        <begin position="104"/>
        <end position="122"/>
    </location>
</feature>
<sequence>MSLPQRATNEGTRRKHLPFASLFCREPRDITLPAKLHLSSKFIVSPSATIVCRLTPHTVPLLNLASTAAATTRSSEHPIIVTTTNHPKMSAHPSANQDLINERPGTSVGDSSPVSTGSSTSPNMGPVYHSPEMHPPHSHADVGKQAHDVQGHSSRRLTDEFEQALRDRAAATGKQEHIDAIGLAIRSDFGGPDAPPALYPGRKQSFKLSDQKRAAMEHIFNKEPKAGYTTSTPKN</sequence>
<dbReference type="RefSeq" id="XP_040880528.1">
    <property type="nucleotide sequence ID" value="XM_041024587.1"/>
</dbReference>
<gene>
    <name evidence="2" type="ORF">M437DRAFT_65466</name>
</gene>
<feature type="region of interest" description="Disordered" evidence="1">
    <location>
        <begin position="85"/>
        <end position="154"/>
    </location>
</feature>